<dbReference type="CDD" id="cd17535">
    <property type="entry name" value="REC_NarL-like"/>
    <property type="match status" value="1"/>
</dbReference>
<dbReference type="PANTHER" id="PTHR43214">
    <property type="entry name" value="TWO-COMPONENT RESPONSE REGULATOR"/>
    <property type="match status" value="1"/>
</dbReference>
<dbReference type="EMBL" id="FNFF01000003">
    <property type="protein sequence ID" value="SDJ91856.1"/>
    <property type="molecule type" value="Genomic_DNA"/>
</dbReference>
<dbReference type="InterPro" id="IPR039420">
    <property type="entry name" value="WalR-like"/>
</dbReference>
<reference evidence="8 9" key="1">
    <citation type="submission" date="2016-10" db="EMBL/GenBank/DDBJ databases">
        <authorList>
            <person name="de Groot N.N."/>
        </authorList>
    </citation>
    <scope>NUCLEOTIDE SEQUENCE [LARGE SCALE GENOMIC DNA]</scope>
    <source>
        <strain evidence="8 9">CGMCC 4.5727</strain>
    </source>
</reference>
<feature type="domain" description="Response regulatory" evidence="7">
    <location>
        <begin position="2"/>
        <end position="122"/>
    </location>
</feature>
<dbReference type="PANTHER" id="PTHR43214:SF24">
    <property type="entry name" value="TRANSCRIPTIONAL REGULATORY PROTEIN NARL-RELATED"/>
    <property type="match status" value="1"/>
</dbReference>
<keyword evidence="9" id="KW-1185">Reference proteome</keyword>
<dbReference type="OrthoDB" id="9808843at2"/>
<gene>
    <name evidence="8" type="ORF">SAMN05421806_103303</name>
</gene>
<feature type="domain" description="HTH luxR-type" evidence="6">
    <location>
        <begin position="141"/>
        <end position="212"/>
    </location>
</feature>
<evidence type="ECO:0000313" key="8">
    <source>
        <dbReference type="EMBL" id="SDJ91856.1"/>
    </source>
</evidence>
<dbReference type="InterPro" id="IPR016032">
    <property type="entry name" value="Sig_transdc_resp-reg_C-effctor"/>
</dbReference>
<evidence type="ECO:0000313" key="9">
    <source>
        <dbReference type="Proteomes" id="UP000199155"/>
    </source>
</evidence>
<dbReference type="Gene3D" id="3.40.50.2300">
    <property type="match status" value="1"/>
</dbReference>
<dbReference type="CDD" id="cd06170">
    <property type="entry name" value="LuxR_C_like"/>
    <property type="match status" value="1"/>
</dbReference>
<dbReference type="STRING" id="417292.SAMN05421806_103303"/>
<evidence type="ECO:0000256" key="1">
    <source>
        <dbReference type="ARBA" id="ARBA00022553"/>
    </source>
</evidence>
<dbReference type="Proteomes" id="UP000199155">
    <property type="component" value="Unassembled WGS sequence"/>
</dbReference>
<keyword evidence="1 5" id="KW-0597">Phosphoprotein</keyword>
<dbReference type="InterPro" id="IPR000792">
    <property type="entry name" value="Tscrpt_reg_LuxR_C"/>
</dbReference>
<dbReference type="AlphaFoldDB" id="A0A1G8XN49"/>
<dbReference type="Pfam" id="PF00196">
    <property type="entry name" value="GerE"/>
    <property type="match status" value="1"/>
</dbReference>
<dbReference type="SUPFAM" id="SSF46894">
    <property type="entry name" value="C-terminal effector domain of the bipartite response regulators"/>
    <property type="match status" value="1"/>
</dbReference>
<dbReference type="PROSITE" id="PS50110">
    <property type="entry name" value="RESPONSE_REGULATORY"/>
    <property type="match status" value="1"/>
</dbReference>
<dbReference type="InterPro" id="IPR011006">
    <property type="entry name" value="CheY-like_superfamily"/>
</dbReference>
<evidence type="ECO:0000259" key="7">
    <source>
        <dbReference type="PROSITE" id="PS50110"/>
    </source>
</evidence>
<dbReference type="PROSITE" id="PS50043">
    <property type="entry name" value="HTH_LUXR_2"/>
    <property type="match status" value="1"/>
</dbReference>
<accession>A0A1G8XN49</accession>
<dbReference type="SMART" id="SM00421">
    <property type="entry name" value="HTH_LUXR"/>
    <property type="match status" value="1"/>
</dbReference>
<dbReference type="RefSeq" id="WP_093608652.1">
    <property type="nucleotide sequence ID" value="NZ_FNFF01000003.1"/>
</dbReference>
<evidence type="ECO:0000256" key="5">
    <source>
        <dbReference type="PROSITE-ProRule" id="PRU00169"/>
    </source>
</evidence>
<keyword evidence="2" id="KW-0805">Transcription regulation</keyword>
<evidence type="ECO:0000256" key="3">
    <source>
        <dbReference type="ARBA" id="ARBA00023125"/>
    </source>
</evidence>
<evidence type="ECO:0000259" key="6">
    <source>
        <dbReference type="PROSITE" id="PS50043"/>
    </source>
</evidence>
<keyword evidence="4" id="KW-0804">Transcription</keyword>
<sequence length="217" mass="23687">MRIVIAEDAAVIREGLVQLLADRGLEVVAAVADAEALLAAVDEHRPDVVIADIRMPPTHRDEGLVAAVELRRRHPGLGVLLFSQYIETRYTDRLLADGPAGIGYLLKDRVLDVDEFVAALHRIAEGGTALDPQVVSQLLGSRSGLGALTARELQTLELMAEGLTNTAIARRMDITQRAVEKHVAAIFTKLRLERGEDEHRRILAVLHYLRGSNGAQS</sequence>
<dbReference type="GO" id="GO:0006355">
    <property type="term" value="P:regulation of DNA-templated transcription"/>
    <property type="evidence" value="ECO:0007669"/>
    <property type="project" value="InterPro"/>
</dbReference>
<dbReference type="PRINTS" id="PR00038">
    <property type="entry name" value="HTHLUXR"/>
</dbReference>
<evidence type="ECO:0000256" key="4">
    <source>
        <dbReference type="ARBA" id="ARBA00023163"/>
    </source>
</evidence>
<name>A0A1G8XN49_9ACTN</name>
<evidence type="ECO:0000256" key="2">
    <source>
        <dbReference type="ARBA" id="ARBA00023015"/>
    </source>
</evidence>
<dbReference type="GO" id="GO:0000160">
    <property type="term" value="P:phosphorelay signal transduction system"/>
    <property type="evidence" value="ECO:0007669"/>
    <property type="project" value="InterPro"/>
</dbReference>
<dbReference type="Pfam" id="PF00072">
    <property type="entry name" value="Response_reg"/>
    <property type="match status" value="1"/>
</dbReference>
<feature type="modified residue" description="4-aspartylphosphate" evidence="5">
    <location>
        <position position="52"/>
    </location>
</feature>
<dbReference type="SUPFAM" id="SSF52172">
    <property type="entry name" value="CheY-like"/>
    <property type="match status" value="1"/>
</dbReference>
<proteinExistence type="predicted"/>
<dbReference type="InterPro" id="IPR001789">
    <property type="entry name" value="Sig_transdc_resp-reg_receiver"/>
</dbReference>
<dbReference type="SMART" id="SM00448">
    <property type="entry name" value="REC"/>
    <property type="match status" value="1"/>
</dbReference>
<dbReference type="InterPro" id="IPR058245">
    <property type="entry name" value="NreC/VraR/RcsB-like_REC"/>
</dbReference>
<dbReference type="GO" id="GO:0003677">
    <property type="term" value="F:DNA binding"/>
    <property type="evidence" value="ECO:0007669"/>
    <property type="project" value="UniProtKB-KW"/>
</dbReference>
<keyword evidence="3 8" id="KW-0238">DNA-binding</keyword>
<protein>
    <submittedName>
        <fullName evidence="8">DNA-binding response regulator, NarL/FixJ family, contains REC and HTH domains</fullName>
    </submittedName>
</protein>
<organism evidence="8 9">
    <name type="scientific">Streptomyces indicus</name>
    <dbReference type="NCBI Taxonomy" id="417292"/>
    <lineage>
        <taxon>Bacteria</taxon>
        <taxon>Bacillati</taxon>
        <taxon>Actinomycetota</taxon>
        <taxon>Actinomycetes</taxon>
        <taxon>Kitasatosporales</taxon>
        <taxon>Streptomycetaceae</taxon>
        <taxon>Streptomyces</taxon>
    </lineage>
</organism>